<dbReference type="InterPro" id="IPR045851">
    <property type="entry name" value="AMP-bd_C_sf"/>
</dbReference>
<protein>
    <recommendedName>
        <fullName evidence="7">AMP-dependent synthetase/ligase domain-containing protein</fullName>
    </recommendedName>
</protein>
<dbReference type="Gene3D" id="3.30.300.30">
    <property type="match status" value="1"/>
</dbReference>
<feature type="domain" description="Acetyl-coenzyme A synthetase N-terminal" evidence="4">
    <location>
        <begin position="23"/>
        <end position="76"/>
    </location>
</feature>
<feature type="domain" description="AMP-dependent synthetase/ligase" evidence="2">
    <location>
        <begin position="78"/>
        <end position="500"/>
    </location>
</feature>
<dbReference type="PANTHER" id="PTHR43347:SF3">
    <property type="entry name" value="ACYL-COA SYNTHETASE SHORT-CHAIN FAMILY MEMBER 3, MITOCHONDRIAL"/>
    <property type="match status" value="1"/>
</dbReference>
<evidence type="ECO:0000313" key="5">
    <source>
        <dbReference type="EMBL" id="PVU92660.1"/>
    </source>
</evidence>
<dbReference type="InterPro" id="IPR025110">
    <property type="entry name" value="AMP-bd_C"/>
</dbReference>
<evidence type="ECO:0000259" key="3">
    <source>
        <dbReference type="Pfam" id="PF13193"/>
    </source>
</evidence>
<dbReference type="STRING" id="133381.A0A2T9YJZ2"/>
<name>A0A2T9YJZ2_9FUNG</name>
<dbReference type="Pfam" id="PF13193">
    <property type="entry name" value="AMP-binding_C"/>
    <property type="match status" value="1"/>
</dbReference>
<dbReference type="GO" id="GO:0050218">
    <property type="term" value="F:propionate-CoA ligase activity"/>
    <property type="evidence" value="ECO:0007669"/>
    <property type="project" value="TreeGrafter"/>
</dbReference>
<dbReference type="InterPro" id="IPR000873">
    <property type="entry name" value="AMP-dep_synth/lig_dom"/>
</dbReference>
<evidence type="ECO:0000259" key="2">
    <source>
        <dbReference type="Pfam" id="PF00501"/>
    </source>
</evidence>
<organism evidence="5 6">
    <name type="scientific">Smittium megazygosporum</name>
    <dbReference type="NCBI Taxonomy" id="133381"/>
    <lineage>
        <taxon>Eukaryota</taxon>
        <taxon>Fungi</taxon>
        <taxon>Fungi incertae sedis</taxon>
        <taxon>Zoopagomycota</taxon>
        <taxon>Kickxellomycotina</taxon>
        <taxon>Harpellomycetes</taxon>
        <taxon>Harpellales</taxon>
        <taxon>Legeriomycetaceae</taxon>
        <taxon>Smittium</taxon>
    </lineage>
</organism>
<gene>
    <name evidence="5" type="ORF">BB560_006041</name>
</gene>
<evidence type="ECO:0000313" key="6">
    <source>
        <dbReference type="Proteomes" id="UP000245609"/>
    </source>
</evidence>
<dbReference type="Proteomes" id="UP000245609">
    <property type="component" value="Unassembled WGS sequence"/>
</dbReference>
<dbReference type="InterPro" id="IPR032387">
    <property type="entry name" value="ACAS_N"/>
</dbReference>
<dbReference type="Pfam" id="PF00501">
    <property type="entry name" value="AMP-binding"/>
    <property type="match status" value="1"/>
</dbReference>
<dbReference type="InterPro" id="IPR042099">
    <property type="entry name" value="ANL_N_sf"/>
</dbReference>
<dbReference type="Gene3D" id="3.40.50.12780">
    <property type="entry name" value="N-terminal domain of ligase-like"/>
    <property type="match status" value="1"/>
</dbReference>
<dbReference type="Pfam" id="PF16177">
    <property type="entry name" value="ACAS_N"/>
    <property type="match status" value="1"/>
</dbReference>
<reference evidence="5 6" key="1">
    <citation type="journal article" date="2018" name="MBio">
        <title>Comparative Genomics Reveals the Core Gene Toolbox for the Fungus-Insect Symbiosis.</title>
        <authorList>
            <person name="Wang Y."/>
            <person name="Stata M."/>
            <person name="Wang W."/>
            <person name="Stajich J.E."/>
            <person name="White M.M."/>
            <person name="Moncalvo J.M."/>
        </authorList>
    </citation>
    <scope>NUCLEOTIDE SEQUENCE [LARGE SCALE GENOMIC DNA]</scope>
    <source>
        <strain evidence="5 6">SC-DP-2</strain>
    </source>
</reference>
<dbReference type="EMBL" id="MBFS01002777">
    <property type="protein sequence ID" value="PVU92660.1"/>
    <property type="molecule type" value="Genomic_DNA"/>
</dbReference>
<accession>A0A2T9YJZ2</accession>
<keyword evidence="6" id="KW-1185">Reference proteome</keyword>
<dbReference type="InterPro" id="IPR020845">
    <property type="entry name" value="AMP-binding_CS"/>
</dbReference>
<dbReference type="PROSITE" id="PS00455">
    <property type="entry name" value="AMP_BINDING"/>
    <property type="match status" value="1"/>
</dbReference>
<dbReference type="SUPFAM" id="SSF56801">
    <property type="entry name" value="Acetyl-CoA synthetase-like"/>
    <property type="match status" value="1"/>
</dbReference>
<dbReference type="AlphaFoldDB" id="A0A2T9YJZ2"/>
<evidence type="ECO:0000259" key="4">
    <source>
        <dbReference type="Pfam" id="PF16177"/>
    </source>
</evidence>
<evidence type="ECO:0000256" key="1">
    <source>
        <dbReference type="ARBA" id="ARBA00006432"/>
    </source>
</evidence>
<comment type="caution">
    <text evidence="5">The sequence shown here is derived from an EMBL/GenBank/DDBJ whole genome shotgun (WGS) entry which is preliminary data.</text>
</comment>
<sequence>MDASLAGFNKTINTEYNQGLVLAESLKHPSEFWLKQAAETISWKNVPKVAYTYPDANKKQYVKWFPDGKLNVCYNAIDRHLASSADKPAIIYDSPVTATKQIFTYKDLYNAVSNFSKVLYSHGIRKGDTVLIYMPMIPQTVIAILACSRIGAIHSVVFGGFSSNEIAKRIQDCKPKVLVAATCGIEGPNKIIKYKTLVDNAVKISSFKPTVKIFYQRPQCYEKLSFGTGDRDWSIEMANVKNLKEVNLEYVDSNHPLYILYTSGTTSAPKGVIRPSGPHVVNLIWTMKYFFGLKPSDTIFCTSDLGWVVGHTYVCYAPLLFGATTILYEGKPVGTPDAGSFFRIIEDYKPSIFLSAPTAMMVLRKEDSNHEFRRKYDLSSIRGYFYAGERCVPEIAKWWVNHTLDTNMDLPNEYKFTGNQAHSVDHWWQTESGSPITGICLGLSKSHEEVPPIRFGSAGLPLVGVDLRVIKSAADPDSEEESRPTFFEEAKPGTVGNIAIKLPLPPGFSVGVWGDNSRFDKSYFNRFPGFYDTGDVGYVDEDGYVYIMSRDDDIINVAAHRLSTSAIEEVVVKDKHIAEACVIPKPDPIKGSVPMAFCVLNTVPKDENHLNSIKNNISSLIRSQVGAIASIKQSDIVFIPRLPKTRSGKILRRMIRSMVAEAEKAKDIRTAKTSVQTPPTIDDPAIKDEIWVAIVEHYASQRSAAPIKSKL</sequence>
<dbReference type="PANTHER" id="PTHR43347">
    <property type="entry name" value="ACYL-COA SYNTHETASE"/>
    <property type="match status" value="1"/>
</dbReference>
<evidence type="ECO:0008006" key="7">
    <source>
        <dbReference type="Google" id="ProtNLM"/>
    </source>
</evidence>
<proteinExistence type="inferred from homology"/>
<comment type="similarity">
    <text evidence="1">Belongs to the ATP-dependent AMP-binding enzyme family.</text>
</comment>
<feature type="domain" description="AMP-binding enzyme C-terminal" evidence="3">
    <location>
        <begin position="567"/>
        <end position="649"/>
    </location>
</feature>
<dbReference type="OrthoDB" id="1706066at2759"/>